<protein>
    <submittedName>
        <fullName evidence="1">SulF</fullName>
    </submittedName>
</protein>
<dbReference type="GO" id="GO:0016491">
    <property type="term" value="F:oxidoreductase activity"/>
    <property type="evidence" value="ECO:0007669"/>
    <property type="project" value="InterPro"/>
</dbReference>
<dbReference type="InterPro" id="IPR000415">
    <property type="entry name" value="Nitroreductase-like"/>
</dbReference>
<accession>A0A6M3QED9</accession>
<name>A0A6M3QED9_STRVR</name>
<dbReference type="Gene3D" id="3.40.109.10">
    <property type="entry name" value="NADH Oxidase"/>
    <property type="match status" value="1"/>
</dbReference>
<dbReference type="InterPro" id="IPR052544">
    <property type="entry name" value="Bacteriocin_Proc_Enz"/>
</dbReference>
<dbReference type="EMBL" id="MT118723">
    <property type="protein sequence ID" value="QJC58219.1"/>
    <property type="molecule type" value="Genomic_DNA"/>
</dbReference>
<evidence type="ECO:0000313" key="1">
    <source>
        <dbReference type="EMBL" id="QJC58219.1"/>
    </source>
</evidence>
<dbReference type="SMR" id="A0A6M3QED9"/>
<proteinExistence type="predicted"/>
<dbReference type="Gene3D" id="3.40.50.720">
    <property type="entry name" value="NAD(P)-binding Rossmann-like Domain"/>
    <property type="match status" value="1"/>
</dbReference>
<gene>
    <name evidence="1" type="primary">sulF</name>
</gene>
<sequence length="534" mass="57291">MGVELRADTLGRVAHRDKQIAVPVRPALRKGVRLRQSGDAVMLDGADKRQVFTGKFARGHLGRLAAACDGNATHADIAAAVGLDEAVVHKALALLWASGALEEGTQVGEHPALPPELACLLSRLGNSTGVNLSWTDAAARLGRATVHVAGHRPLVEATTNCLTGVCDVVDDLDRLPVADDAFVVFFETRQSQPELVELQRRCWLEKRPLLRVRADSTSMVMGPYVDPAFTPCLECGVSGEDDLSDDPPQHAYDLVAGLVAHHVLALVSRSIRTYLPLDAGIIDLTTLATRHRPSATRPGCPTCSFSEGTTASVPPSSATYEAAVALPPRRFLDPKGHLAHFQSSNIKLQFEFRSWPSCPRVALPEADVSRLAGAPAEDRADLGRPDVALLLAMAFGIRERTDGWVQRWTAAGGNIGSATAYVVSRDEAVLPVGGYAYRDLDHSLAQLTTDELPGDRPLLLVVTSNLKKIAAKYGTFGLRLSLCDAGVGLSTARRVTDHLNLDYSLVTDWDDHLLSEYLGLSPAEEPIAAVMEVG</sequence>
<dbReference type="PANTHER" id="PTHR43745:SF2">
    <property type="entry name" value="NITROREDUCTASE MJ1384-RELATED"/>
    <property type="match status" value="1"/>
</dbReference>
<reference evidence="1" key="1">
    <citation type="journal article" date="2020" name="J. Am. Chem. Soc.">
        <title>A Heterotrimeric Dehydrogenase Complex Functions with Two Distinct YcaO Proteins to Install the Five Azole Heterocycles in the Thirty Five-Membered Thiopeptide Antibiotics Sulfomycins.</title>
        <authorList>
            <person name="Du Y."/>
            <person name="Qiu Y."/>
            <person name="Meng X."/>
            <person name="Feng J."/>
            <person name="Tao J."/>
            <person name="Liu W."/>
        </authorList>
    </citation>
    <scope>NUCLEOTIDE SEQUENCE</scope>
    <source>
        <strain evidence="1">ATCC 29776</strain>
    </source>
</reference>
<dbReference type="AlphaFoldDB" id="A0A6M3QED9"/>
<organism evidence="1">
    <name type="scientific">Streptomyces viridochromogenes</name>
    <dbReference type="NCBI Taxonomy" id="1938"/>
    <lineage>
        <taxon>Bacteria</taxon>
        <taxon>Bacillati</taxon>
        <taxon>Actinomycetota</taxon>
        <taxon>Actinomycetes</taxon>
        <taxon>Kitasatosporales</taxon>
        <taxon>Streptomycetaceae</taxon>
        <taxon>Streptomyces</taxon>
    </lineage>
</organism>
<dbReference type="PANTHER" id="PTHR43745">
    <property type="entry name" value="NITROREDUCTASE MJ1384-RELATED"/>
    <property type="match status" value="1"/>
</dbReference>